<evidence type="ECO:0000256" key="3">
    <source>
        <dbReference type="SAM" id="Phobius"/>
    </source>
</evidence>
<dbReference type="PANTHER" id="PTHR45138:SF9">
    <property type="entry name" value="DIGUANYLATE CYCLASE DGCM-RELATED"/>
    <property type="match status" value="1"/>
</dbReference>
<keyword evidence="3" id="KW-1133">Transmembrane helix</keyword>
<feature type="transmembrane region" description="Helical" evidence="3">
    <location>
        <begin position="6"/>
        <end position="32"/>
    </location>
</feature>
<organism evidence="5 6">
    <name type="scientific">Roseomonas alba</name>
    <dbReference type="NCBI Taxonomy" id="2846776"/>
    <lineage>
        <taxon>Bacteria</taxon>
        <taxon>Pseudomonadati</taxon>
        <taxon>Pseudomonadota</taxon>
        <taxon>Alphaproteobacteria</taxon>
        <taxon>Acetobacterales</taxon>
        <taxon>Roseomonadaceae</taxon>
        <taxon>Roseomonas</taxon>
    </lineage>
</organism>
<dbReference type="PANTHER" id="PTHR45138">
    <property type="entry name" value="REGULATORY COMPONENTS OF SENSORY TRANSDUCTION SYSTEM"/>
    <property type="match status" value="1"/>
</dbReference>
<dbReference type="RefSeq" id="WP_219764040.1">
    <property type="nucleotide sequence ID" value="NZ_JAHYBZ010000005.1"/>
</dbReference>
<accession>A0ABS7ACF9</accession>
<dbReference type="InterPro" id="IPR050469">
    <property type="entry name" value="Diguanylate_Cyclase"/>
</dbReference>
<dbReference type="NCBIfam" id="TIGR00254">
    <property type="entry name" value="GGDEF"/>
    <property type="match status" value="1"/>
</dbReference>
<dbReference type="InterPro" id="IPR043128">
    <property type="entry name" value="Rev_trsase/Diguanyl_cyclase"/>
</dbReference>
<keyword evidence="6" id="KW-1185">Reference proteome</keyword>
<dbReference type="SMART" id="SM00267">
    <property type="entry name" value="GGDEF"/>
    <property type="match status" value="1"/>
</dbReference>
<feature type="transmembrane region" description="Helical" evidence="3">
    <location>
        <begin position="78"/>
        <end position="95"/>
    </location>
</feature>
<feature type="domain" description="GGDEF" evidence="4">
    <location>
        <begin position="142"/>
        <end position="276"/>
    </location>
</feature>
<gene>
    <name evidence="5" type="ORF">KPL78_16385</name>
</gene>
<evidence type="ECO:0000256" key="1">
    <source>
        <dbReference type="ARBA" id="ARBA00012528"/>
    </source>
</evidence>
<keyword evidence="3" id="KW-0812">Transmembrane</keyword>
<evidence type="ECO:0000256" key="2">
    <source>
        <dbReference type="ARBA" id="ARBA00034247"/>
    </source>
</evidence>
<dbReference type="Proteomes" id="UP001196565">
    <property type="component" value="Unassembled WGS sequence"/>
</dbReference>
<reference evidence="5 6" key="1">
    <citation type="submission" date="2021-07" db="EMBL/GenBank/DDBJ databases">
        <authorList>
            <person name="So Y."/>
        </authorList>
    </citation>
    <scope>NUCLEOTIDE SEQUENCE [LARGE SCALE GENOMIC DNA]</scope>
    <source>
        <strain evidence="5 6">HJA6</strain>
    </source>
</reference>
<name>A0ABS7ACF9_9PROT</name>
<keyword evidence="3" id="KW-0472">Membrane</keyword>
<protein>
    <recommendedName>
        <fullName evidence="1">diguanylate cyclase</fullName>
        <ecNumber evidence="1">2.7.7.65</ecNumber>
    </recommendedName>
</protein>
<evidence type="ECO:0000313" key="5">
    <source>
        <dbReference type="EMBL" id="MBW6399437.1"/>
    </source>
</evidence>
<feature type="transmembrane region" description="Helical" evidence="3">
    <location>
        <begin position="44"/>
        <end position="66"/>
    </location>
</feature>
<dbReference type="Gene3D" id="3.30.70.270">
    <property type="match status" value="1"/>
</dbReference>
<evidence type="ECO:0000313" key="6">
    <source>
        <dbReference type="Proteomes" id="UP001196565"/>
    </source>
</evidence>
<dbReference type="InterPro" id="IPR029787">
    <property type="entry name" value="Nucleotide_cyclase"/>
</dbReference>
<dbReference type="Pfam" id="PF00990">
    <property type="entry name" value="GGDEF"/>
    <property type="match status" value="1"/>
</dbReference>
<dbReference type="EMBL" id="JAHYBZ010000005">
    <property type="protein sequence ID" value="MBW6399437.1"/>
    <property type="molecule type" value="Genomic_DNA"/>
</dbReference>
<evidence type="ECO:0000259" key="4">
    <source>
        <dbReference type="PROSITE" id="PS50887"/>
    </source>
</evidence>
<dbReference type="InterPro" id="IPR000160">
    <property type="entry name" value="GGDEF_dom"/>
</dbReference>
<sequence length="285" mass="29509">MPSDVVLHFAFRAATAVLALAAFGFGAWRALAMPMRGLRRALRLFGALVLLSVAALAGVDAVAVSLDGKAPESMLLDWLWVGLDMLVPAFFLLLIEGWRRHDRLEAQLAALSLTDPLTGLANRRGFLARALPAIAVTRRNGGDCAVVVIDLDRFKAINDSFGHAAGDAVLCGVAGIIAEAVRGADVVGRLGGEEFALLLPGADAASAALAAERLRGLVAVGVPHPGGERVTMSAGVATLGTEEESEAALDAALRAADGALYAAKRGGRDQVRVDGEGRRSIAMSA</sequence>
<proteinExistence type="predicted"/>
<comment type="catalytic activity">
    <reaction evidence="2">
        <text>2 GTP = 3',3'-c-di-GMP + 2 diphosphate</text>
        <dbReference type="Rhea" id="RHEA:24898"/>
        <dbReference type="ChEBI" id="CHEBI:33019"/>
        <dbReference type="ChEBI" id="CHEBI:37565"/>
        <dbReference type="ChEBI" id="CHEBI:58805"/>
        <dbReference type="EC" id="2.7.7.65"/>
    </reaction>
</comment>
<dbReference type="EC" id="2.7.7.65" evidence="1"/>
<dbReference type="SUPFAM" id="SSF55073">
    <property type="entry name" value="Nucleotide cyclase"/>
    <property type="match status" value="1"/>
</dbReference>
<dbReference type="PROSITE" id="PS50887">
    <property type="entry name" value="GGDEF"/>
    <property type="match status" value="1"/>
</dbReference>
<dbReference type="CDD" id="cd01949">
    <property type="entry name" value="GGDEF"/>
    <property type="match status" value="1"/>
</dbReference>
<comment type="caution">
    <text evidence="5">The sequence shown here is derived from an EMBL/GenBank/DDBJ whole genome shotgun (WGS) entry which is preliminary data.</text>
</comment>